<dbReference type="GO" id="GO:0007165">
    <property type="term" value="P:signal transduction"/>
    <property type="evidence" value="ECO:0007669"/>
    <property type="project" value="UniProtKB-KW"/>
</dbReference>
<dbReference type="AlphaFoldDB" id="A0A2A3JYR6"/>
<dbReference type="PRINTS" id="PR00260">
    <property type="entry name" value="CHEMTRNSDUCR"/>
</dbReference>
<evidence type="ECO:0000259" key="6">
    <source>
        <dbReference type="PROSITE" id="PS50885"/>
    </source>
</evidence>
<organism evidence="8">
    <name type="scientific">Alloyangia mangrovi</name>
    <dbReference type="NCBI Taxonomy" id="1779329"/>
    <lineage>
        <taxon>Bacteria</taxon>
        <taxon>Pseudomonadati</taxon>
        <taxon>Pseudomonadota</taxon>
        <taxon>Alphaproteobacteria</taxon>
        <taxon>Rhodobacterales</taxon>
        <taxon>Roseobacteraceae</taxon>
        <taxon>Alloyangia</taxon>
    </lineage>
</organism>
<protein>
    <submittedName>
        <fullName evidence="7 8">Chemotaxis protein</fullName>
    </submittedName>
</protein>
<feature type="transmembrane region" description="Helical" evidence="4">
    <location>
        <begin position="50"/>
        <end position="68"/>
    </location>
</feature>
<keyword evidence="9" id="KW-1185">Reference proteome</keyword>
<reference evidence="7" key="3">
    <citation type="submission" date="2024-05" db="EMBL/GenBank/DDBJ databases">
        <title>Yangia mangrovi SAOS 153D genome.</title>
        <authorList>
            <person name="Verma A."/>
            <person name="Pal Y."/>
            <person name="Sundharam S."/>
            <person name="Bisht B."/>
            <person name="Srinivasan K."/>
        </authorList>
    </citation>
    <scope>NUCLEOTIDE SEQUENCE</scope>
    <source>
        <strain evidence="7">SAOS 153D</strain>
    </source>
</reference>
<dbReference type="PANTHER" id="PTHR43531:SF11">
    <property type="entry name" value="METHYL-ACCEPTING CHEMOTAXIS PROTEIN 3"/>
    <property type="match status" value="1"/>
</dbReference>
<dbReference type="Gene3D" id="1.10.287.950">
    <property type="entry name" value="Methyl-accepting chemotaxis protein"/>
    <property type="match status" value="1"/>
</dbReference>
<comment type="similarity">
    <text evidence="2">Belongs to the methyl-accepting chemotaxis (MCP) protein family.</text>
</comment>
<evidence type="ECO:0000259" key="5">
    <source>
        <dbReference type="PROSITE" id="PS50111"/>
    </source>
</evidence>
<dbReference type="EMBL" id="NTHN01000062">
    <property type="protein sequence ID" value="PBD20258.1"/>
    <property type="molecule type" value="Genomic_DNA"/>
</dbReference>
<gene>
    <name evidence="7" type="ORF">CLG85_002890</name>
    <name evidence="8" type="ORF">CLG85_05005</name>
</gene>
<keyword evidence="4" id="KW-0472">Membrane</keyword>
<dbReference type="PROSITE" id="PS50111">
    <property type="entry name" value="CHEMOTAXIS_TRANSDUC_2"/>
    <property type="match status" value="1"/>
</dbReference>
<accession>A0A2A3JYR6</accession>
<keyword evidence="4" id="KW-0812">Transmembrane</keyword>
<evidence type="ECO:0000313" key="7">
    <source>
        <dbReference type="EMBL" id="MCT4369344.1"/>
    </source>
</evidence>
<sequence>MTIRALNSLSSALQARVRALSERTMLFLLGIMLLPIFVVTDLYLGRVMMPSTGVAVVLLAIAGAAMRLQRGLTDYVLAAVVVAEAAVLTAAYRLHPWQLDTHMIYFVMLAGLSILGRVRVLLFGCLLVAIQHLGLVLLMPALVFPSTDLLENLMRVLLHGGIVIMEGLILTLAILQRNAGRQRLAESAERLADESHRAAEAQVRAEATAQLTQDLVARFSKHFHALAERDLDCALNEPMEGVFEALRQDFNRALSQLQDALGSARRTAEGVDEEAGALEQVTGDLSLRSERQAQELSTAANGMADVTGALRGTASRAGELSEQARLARDSAEEGGTVTDRAIAAMQLIEQSSSEVGKIIDLIDDISFQTNLLALNAGVEAARAGESGKGFAVVASEVRQLAQRTSEAAAGVKKLILDSEEQVSEGAKLVNEAGGRLSTIVTAISTVSNMISEIRDDAKGQSERLATLSEAVSRLDSQTQESAALSEEMAAMGLRLRGHARDLARDMAVFRLSASDSAPAQTRRRA</sequence>
<feature type="transmembrane region" description="Helical" evidence="4">
    <location>
        <begin position="75"/>
        <end position="95"/>
    </location>
</feature>
<keyword evidence="3" id="KW-0807">Transducer</keyword>
<reference evidence="9" key="2">
    <citation type="submission" date="2023-07" db="EMBL/GenBank/DDBJ databases">
        <title>Yangia mangrovi SAOS 153D genome.</title>
        <authorList>
            <person name="Verma A."/>
            <person name="Pal Y."/>
            <person name="Sundharam S."/>
            <person name="Bisht B."/>
            <person name="Srinivasan K."/>
        </authorList>
    </citation>
    <scope>NUCLEOTIDE SEQUENCE [LARGE SCALE GENOMIC DNA]</scope>
    <source>
        <strain evidence="9">SAOS 153D</strain>
    </source>
</reference>
<dbReference type="GO" id="GO:0004888">
    <property type="term" value="F:transmembrane signaling receptor activity"/>
    <property type="evidence" value="ECO:0007669"/>
    <property type="project" value="InterPro"/>
</dbReference>
<dbReference type="InterPro" id="IPR051310">
    <property type="entry name" value="MCP_chemotaxis"/>
</dbReference>
<keyword evidence="4" id="KW-1133">Transmembrane helix</keyword>
<evidence type="ECO:0000313" key="9">
    <source>
        <dbReference type="Proteomes" id="UP000217448"/>
    </source>
</evidence>
<proteinExistence type="inferred from homology"/>
<feature type="transmembrane region" description="Helical" evidence="4">
    <location>
        <begin position="156"/>
        <end position="175"/>
    </location>
</feature>
<dbReference type="SMART" id="SM00283">
    <property type="entry name" value="MA"/>
    <property type="match status" value="1"/>
</dbReference>
<feature type="domain" description="Methyl-accepting transducer" evidence="5">
    <location>
        <begin position="267"/>
        <end position="496"/>
    </location>
</feature>
<feature type="domain" description="HAMP" evidence="6">
    <location>
        <begin position="216"/>
        <end position="262"/>
    </location>
</feature>
<dbReference type="SUPFAM" id="SSF58104">
    <property type="entry name" value="Methyl-accepting chemotaxis protein (MCP) signaling domain"/>
    <property type="match status" value="1"/>
</dbReference>
<feature type="transmembrane region" description="Helical" evidence="4">
    <location>
        <begin position="125"/>
        <end position="144"/>
    </location>
</feature>
<dbReference type="PANTHER" id="PTHR43531">
    <property type="entry name" value="PROTEIN ICFG"/>
    <property type="match status" value="1"/>
</dbReference>
<comment type="caution">
    <text evidence="8">The sequence shown here is derived from an EMBL/GenBank/DDBJ whole genome shotgun (WGS) entry which is preliminary data.</text>
</comment>
<evidence type="ECO:0000256" key="1">
    <source>
        <dbReference type="ARBA" id="ARBA00022500"/>
    </source>
</evidence>
<dbReference type="Proteomes" id="UP000217448">
    <property type="component" value="Unassembled WGS sequence"/>
</dbReference>
<dbReference type="Pfam" id="PF00015">
    <property type="entry name" value="MCPsignal"/>
    <property type="match status" value="1"/>
</dbReference>
<evidence type="ECO:0000313" key="8">
    <source>
        <dbReference type="EMBL" id="PBD20258.1"/>
    </source>
</evidence>
<evidence type="ECO:0000256" key="2">
    <source>
        <dbReference type="ARBA" id="ARBA00029447"/>
    </source>
</evidence>
<dbReference type="GO" id="GO:0006935">
    <property type="term" value="P:chemotaxis"/>
    <property type="evidence" value="ECO:0007669"/>
    <property type="project" value="UniProtKB-KW"/>
</dbReference>
<dbReference type="InterPro" id="IPR003660">
    <property type="entry name" value="HAMP_dom"/>
</dbReference>
<reference evidence="8" key="1">
    <citation type="submission" date="2017-09" db="EMBL/GenBank/DDBJ databases">
        <title>Yangia sp. SAOS 153D whole genome sequencing.</title>
        <authorList>
            <person name="Verma A."/>
            <person name="Krishnamurthi S."/>
        </authorList>
    </citation>
    <scope>NUCLEOTIDE SEQUENCE [LARGE SCALE GENOMIC DNA]</scope>
    <source>
        <strain evidence="8">SAOS 153D</strain>
    </source>
</reference>
<feature type="transmembrane region" description="Helical" evidence="4">
    <location>
        <begin position="101"/>
        <end position="118"/>
    </location>
</feature>
<evidence type="ECO:0000256" key="3">
    <source>
        <dbReference type="PROSITE-ProRule" id="PRU00284"/>
    </source>
</evidence>
<name>A0A2A3JYR6_9RHOB</name>
<keyword evidence="1" id="KW-0145">Chemotaxis</keyword>
<dbReference type="InterPro" id="IPR004089">
    <property type="entry name" value="MCPsignal_dom"/>
</dbReference>
<evidence type="ECO:0000256" key="4">
    <source>
        <dbReference type="SAM" id="Phobius"/>
    </source>
</evidence>
<dbReference type="InterPro" id="IPR004090">
    <property type="entry name" value="Chemotax_Me-accpt_rcpt"/>
</dbReference>
<dbReference type="GO" id="GO:0016020">
    <property type="term" value="C:membrane"/>
    <property type="evidence" value="ECO:0007669"/>
    <property type="project" value="InterPro"/>
</dbReference>
<dbReference type="EMBL" id="NTHN02000003">
    <property type="protein sequence ID" value="MCT4369344.1"/>
    <property type="molecule type" value="Genomic_DNA"/>
</dbReference>
<feature type="transmembrane region" description="Helical" evidence="4">
    <location>
        <begin position="26"/>
        <end position="44"/>
    </location>
</feature>
<dbReference type="PROSITE" id="PS50885">
    <property type="entry name" value="HAMP"/>
    <property type="match status" value="1"/>
</dbReference>